<keyword evidence="2" id="KW-1185">Reference proteome</keyword>
<dbReference type="Proteomes" id="UP001595926">
    <property type="component" value="Unassembled WGS sequence"/>
</dbReference>
<reference evidence="2" key="1">
    <citation type="journal article" date="2019" name="Int. J. Syst. Evol. Microbiol.">
        <title>The Global Catalogue of Microorganisms (GCM) 10K type strain sequencing project: providing services to taxonomists for standard genome sequencing and annotation.</title>
        <authorList>
            <consortium name="The Broad Institute Genomics Platform"/>
            <consortium name="The Broad Institute Genome Sequencing Center for Infectious Disease"/>
            <person name="Wu L."/>
            <person name="Ma J."/>
        </authorList>
    </citation>
    <scope>NUCLEOTIDE SEQUENCE [LARGE SCALE GENOMIC DNA]</scope>
    <source>
        <strain evidence="2">CGMCC 1.13718</strain>
    </source>
</reference>
<sequence length="655" mass="74371">MEKSYDYIRFTSLDNIKDAINQGVDSFVGLYKIQDNKNAVSSTLGNIAINTKSLFNRDTKFVHTNELKHSEFEKANRIKAQLKLCMTPDEINKEPKVGTPLIKFLNELGNKFLEVRNRKGHNSGSGYISSPYGFIVLSIFHNACIVVKQKRDQIEAIERLEDAPYGLHTQLQIKSSLFYDPTELIKYYLTPDTRHKSVIDILYYIVGTALRSLINDEYRKNLLLKKDTLNSHVTAEDLEVPDKVAAILCGNGRFNDEADIFFSSEEKEKYTKLFDTIKNNHFKFKSLKKDPKDIQVEDNTSDKIKEVFNYTKIFLSNTQALSEGLEAYNLKYELNTGNLSAGRATANMMGEQAYMFGTGTGRTALSNELTNLMGGTTPTGTLAALQIAFPPSIIAVLAGNIINKLIAVSFQTKGYGVIHRHGITGQTRSFLLKTYLSYVTIFIKNQYSFLFKQLENLNDLDNIVLFSQNEDVKTANSNYMKIKERFEIQERFFRQLNTKDDSSIRDEDTVVRANSFNGQRDINQMVTDPKGQAKDRMNETKIQMNEAKSNLVDKAILSCLNIIIRAESEIMKGYTDSIKVLPNKKEKGSLAFYLSMFASQSGHYEGNENYNNVKIGDGNEEININSKVDGFQKFGKNQQQIDSWSRNKLKTIVKN</sequence>
<evidence type="ECO:0000313" key="2">
    <source>
        <dbReference type="Proteomes" id="UP001595926"/>
    </source>
</evidence>
<comment type="caution">
    <text evidence="1">The sequence shown here is derived from an EMBL/GenBank/DDBJ whole genome shotgun (WGS) entry which is preliminary data.</text>
</comment>
<name>A0ABV9TD22_9GAMM</name>
<organism evidence="1 2">
    <name type="scientific">Pseudofrancisella aestuarii</name>
    <dbReference type="NCBI Taxonomy" id="2670347"/>
    <lineage>
        <taxon>Bacteria</taxon>
        <taxon>Pseudomonadati</taxon>
        <taxon>Pseudomonadota</taxon>
        <taxon>Gammaproteobacteria</taxon>
        <taxon>Thiotrichales</taxon>
        <taxon>Francisellaceae</taxon>
        <taxon>Pseudofrancisella</taxon>
    </lineage>
</organism>
<gene>
    <name evidence="1" type="ORF">ACFPDQ_03780</name>
</gene>
<dbReference type="RefSeq" id="WP_119331262.1">
    <property type="nucleotide sequence ID" value="NZ_JBHSJH010000001.1"/>
</dbReference>
<evidence type="ECO:0000313" key="1">
    <source>
        <dbReference type="EMBL" id="MFC4892165.1"/>
    </source>
</evidence>
<proteinExistence type="predicted"/>
<dbReference type="EMBL" id="JBHSJH010000001">
    <property type="protein sequence ID" value="MFC4892165.1"/>
    <property type="molecule type" value="Genomic_DNA"/>
</dbReference>
<accession>A0ABV9TD22</accession>
<protein>
    <submittedName>
        <fullName evidence="1">Uncharacterized protein</fullName>
    </submittedName>
</protein>